<accession>A0ABT6X0K0</accession>
<dbReference type="EMBL" id="JASCTH010000045">
    <property type="protein sequence ID" value="MDI6105439.1"/>
    <property type="molecule type" value="Genomic_DNA"/>
</dbReference>
<keyword evidence="2" id="KW-1185">Reference proteome</keyword>
<protein>
    <recommendedName>
        <fullName evidence="3">DUF4178 domain-containing protein</fullName>
    </recommendedName>
</protein>
<evidence type="ECO:0008006" key="3">
    <source>
        <dbReference type="Google" id="ProtNLM"/>
    </source>
</evidence>
<organism evidence="1 2">
    <name type="scientific">Actinoplanes sandaracinus</name>
    <dbReference type="NCBI Taxonomy" id="3045177"/>
    <lineage>
        <taxon>Bacteria</taxon>
        <taxon>Bacillati</taxon>
        <taxon>Actinomycetota</taxon>
        <taxon>Actinomycetes</taxon>
        <taxon>Micromonosporales</taxon>
        <taxon>Micromonosporaceae</taxon>
        <taxon>Actinoplanes</taxon>
    </lineage>
</organism>
<evidence type="ECO:0000313" key="1">
    <source>
        <dbReference type="EMBL" id="MDI6105439.1"/>
    </source>
</evidence>
<evidence type="ECO:0000313" key="2">
    <source>
        <dbReference type="Proteomes" id="UP001241758"/>
    </source>
</evidence>
<comment type="caution">
    <text evidence="1">The sequence shown here is derived from an EMBL/GenBank/DDBJ whole genome shotgun (WGS) entry which is preliminary data.</text>
</comment>
<dbReference type="RefSeq" id="WP_282766904.1">
    <property type="nucleotide sequence ID" value="NZ_JASCTH010000045.1"/>
</dbReference>
<sequence>MDTLIGRKLVKVERLGWYEAGDLDDFSVGPVHLVFEGGHGMFLAGRSDWSLECVETAPADSAWLDAYDYDWSGSRWRLRDASSESPFAAVIAKPLVEWEQVRNEVDEVIGLNLNFGGQTLALQTWEGEVTTSSVNARAIGDRCGIRRNRAEP</sequence>
<reference evidence="1 2" key="1">
    <citation type="submission" date="2023-05" db="EMBL/GenBank/DDBJ databases">
        <title>Actinoplanes sp. NEAU-A12 genome sequencing.</title>
        <authorList>
            <person name="Wang Z.-S."/>
        </authorList>
    </citation>
    <scope>NUCLEOTIDE SEQUENCE [LARGE SCALE GENOMIC DNA]</scope>
    <source>
        <strain evidence="1 2">NEAU-A12</strain>
    </source>
</reference>
<dbReference type="Proteomes" id="UP001241758">
    <property type="component" value="Unassembled WGS sequence"/>
</dbReference>
<gene>
    <name evidence="1" type="ORF">QLQ12_43340</name>
</gene>
<name>A0ABT6X0K0_9ACTN</name>
<proteinExistence type="predicted"/>